<evidence type="ECO:0000313" key="1">
    <source>
        <dbReference type="EMBL" id="CBH16780.1"/>
    </source>
</evidence>
<proteinExistence type="predicted"/>
<evidence type="ECO:0000313" key="2">
    <source>
        <dbReference type="Proteomes" id="UP000002316"/>
    </source>
</evidence>
<dbReference type="AlphaFoldDB" id="D0A0M2"/>
<dbReference type="KEGG" id="tbg:TbgDal_X18830"/>
<reference evidence="2" key="1">
    <citation type="journal article" date="2010" name="PLoS Negl. Trop. Dis.">
        <title>The genome sequence of Trypanosoma brucei gambiense, causative agent of chronic human african trypanosomiasis.</title>
        <authorList>
            <person name="Jackson A.P."/>
            <person name="Sanders M."/>
            <person name="Berry A."/>
            <person name="McQuillan J."/>
            <person name="Aslett M.A."/>
            <person name="Quail M.A."/>
            <person name="Chukualim B."/>
            <person name="Capewell P."/>
            <person name="MacLeod A."/>
            <person name="Melville S.E."/>
            <person name="Gibson W."/>
            <person name="Barry J.D."/>
            <person name="Berriman M."/>
            <person name="Hertz-Fowler C."/>
        </authorList>
    </citation>
    <scope>NUCLEOTIDE SEQUENCE [LARGE SCALE GENOMIC DNA]</scope>
    <source>
        <strain evidence="2">MHOM/CI/86/DAL972</strain>
    </source>
</reference>
<name>D0A0M2_TRYB9</name>
<organism evidence="1 2">
    <name type="scientific">Trypanosoma brucei gambiense (strain MHOM/CI/86/DAL972)</name>
    <dbReference type="NCBI Taxonomy" id="679716"/>
    <lineage>
        <taxon>Eukaryota</taxon>
        <taxon>Discoba</taxon>
        <taxon>Euglenozoa</taxon>
        <taxon>Kinetoplastea</taxon>
        <taxon>Metakinetoplastina</taxon>
        <taxon>Trypanosomatida</taxon>
        <taxon>Trypanosomatidae</taxon>
        <taxon>Trypanosoma</taxon>
    </lineage>
</organism>
<dbReference type="GeneID" id="23865135"/>
<dbReference type="EMBL" id="FN554973">
    <property type="protein sequence ID" value="CBH16780.1"/>
    <property type="molecule type" value="Genomic_DNA"/>
</dbReference>
<dbReference type="RefSeq" id="XP_011779044.1">
    <property type="nucleotide sequence ID" value="XM_011780742.1"/>
</dbReference>
<gene>
    <name evidence="1" type="ORF">TbgDal_X18830</name>
</gene>
<protein>
    <submittedName>
        <fullName evidence="1">Uncharacterized protein</fullName>
    </submittedName>
</protein>
<dbReference type="Proteomes" id="UP000002316">
    <property type="component" value="Chromosome 10"/>
</dbReference>
<sequence>MIIIVIILPFPFIVEPHYQSQFFFLHTLLQRAMRPKGKPIRVYTVNYMCGEEAFRFRSYSSHIFLFLLPRPSACMPPSTFLFHSPILFSLNFSSSLHKIG</sequence>
<accession>D0A0M2</accession>